<dbReference type="Proteomes" id="UP000798662">
    <property type="component" value="Chromosome 2"/>
</dbReference>
<evidence type="ECO:0000313" key="2">
    <source>
        <dbReference type="Proteomes" id="UP000798662"/>
    </source>
</evidence>
<proteinExistence type="predicted"/>
<evidence type="ECO:0000313" key="1">
    <source>
        <dbReference type="EMBL" id="KAK1863675.1"/>
    </source>
</evidence>
<comment type="caution">
    <text evidence="1">The sequence shown here is derived from an EMBL/GenBank/DDBJ whole genome shotgun (WGS) entry which is preliminary data.</text>
</comment>
<reference evidence="1" key="1">
    <citation type="submission" date="2019-11" db="EMBL/GenBank/DDBJ databases">
        <title>Nori genome reveals adaptations in red seaweeds to the harsh intertidal environment.</title>
        <authorList>
            <person name="Wang D."/>
            <person name="Mao Y."/>
        </authorList>
    </citation>
    <scope>NUCLEOTIDE SEQUENCE</scope>
    <source>
        <tissue evidence="1">Gametophyte</tissue>
    </source>
</reference>
<gene>
    <name evidence="1" type="ORF">I4F81_006229</name>
</gene>
<protein>
    <submittedName>
        <fullName evidence="1">Uncharacterized protein</fullName>
    </submittedName>
</protein>
<dbReference type="EMBL" id="CM020619">
    <property type="protein sequence ID" value="KAK1863675.1"/>
    <property type="molecule type" value="Genomic_DNA"/>
</dbReference>
<keyword evidence="2" id="KW-1185">Reference proteome</keyword>
<name>A0ACC3C100_PYRYE</name>
<sequence>MRGTAPCSSGIPQVTSPRAQGVLGVEPRLRAPGPPTPRLCRPRIPTTTIRHRPTPPPPNPPSPVALMAFVAAPAASVTVPRPAAASALVAPSGAAAAATTPRRARLPVVAPTRVAAAGGAGIVRMAVAVGAPAPPFTLPTDGAGEVSLADLRGKKVVLYFYPRDDTPGCTIEAQGFRDAADRLAAAGAVVVGVSGDSVESHDAFKAKYGLNFALASDEAKTMLEAYGVWQLRQKFGKEFMGVVRSTFVIDAEGVVAREWLGVTVDGHVEEVVSFVESM</sequence>
<accession>A0ACC3C100</accession>
<organism evidence="1 2">
    <name type="scientific">Pyropia yezoensis</name>
    <name type="common">Susabi-nori</name>
    <name type="synonym">Porphyra yezoensis</name>
    <dbReference type="NCBI Taxonomy" id="2788"/>
    <lineage>
        <taxon>Eukaryota</taxon>
        <taxon>Rhodophyta</taxon>
        <taxon>Bangiophyceae</taxon>
        <taxon>Bangiales</taxon>
        <taxon>Bangiaceae</taxon>
        <taxon>Pyropia</taxon>
    </lineage>
</organism>